<gene>
    <name evidence="2" type="ORF">WFZ85_15245</name>
</gene>
<sequence length="535" mass="62244">MNKILFLLLISLLFSSCGVFLQKTGLKNYTPKEKITQKGLNNYQYDFLYLTKLVEEGYPQLDSVFPKDKRQEQANQILSTLAIVDNNTDFVVQARSYLSNLKNQHTNISLSQEFKLVYPYAIFISSDDWYLLNISRQYDSLQIGKKILEINGLTTNVVEKKLIDYTFAENKINQQFDVRNLQFYNKPQYLKQIGVIKENSEILRLKFEDHSEIELLPISTEGKVDVFNISFKENPVTRYQNETYLYTFNKEQNFGYLQFNRCHDKIDILEGIESYVKPWLQPIARGYVKRQFKKDKPSKRIANFYNPKYPVFKDFVWELIDSLNTNNIDNLIIDIRNNPGGNLMLGIQLMYFLTEKENLKGFGEYAFTSDIYKKYFKKDYQALYKKYPEGVPQRDLVQTNSGENLFSEITDKNSKYFIQDNRPIFKGNVYILSNYRTGSAAAMLTTLFQDNGIGTVIGTSVGNNPIGATTYTPMELPRTKAKISIATTYIERPEKVNGKIQIPNIWVEYTIDDLLNGKDPYLEIVKKQIKEKASH</sequence>
<reference evidence="2 3" key="1">
    <citation type="submission" date="2024-03" db="EMBL/GenBank/DDBJ databases">
        <title>Two novel species of the genus Flavobacterium exhibiting potentially degradation of complex polysaccharides.</title>
        <authorList>
            <person name="Lian X."/>
        </authorList>
    </citation>
    <scope>NUCLEOTIDE SEQUENCE [LARGE SCALE GENOMIC DNA]</scope>
    <source>
        <strain evidence="3">j3</strain>
    </source>
</reference>
<dbReference type="InterPro" id="IPR005151">
    <property type="entry name" value="Tail-specific_protease"/>
</dbReference>
<dbReference type="PROSITE" id="PS51257">
    <property type="entry name" value="PROKAR_LIPOPROTEIN"/>
    <property type="match status" value="1"/>
</dbReference>
<keyword evidence="3" id="KW-1185">Reference proteome</keyword>
<dbReference type="PANTHER" id="PTHR32060:SF22">
    <property type="entry name" value="CARBOXYL-TERMINAL-PROCESSING PEPTIDASE 3, CHLOROPLASTIC"/>
    <property type="match status" value="1"/>
</dbReference>
<dbReference type="InterPro" id="IPR029045">
    <property type="entry name" value="ClpP/crotonase-like_dom_sf"/>
</dbReference>
<dbReference type="RefSeq" id="WP_342697128.1">
    <property type="nucleotide sequence ID" value="NZ_JBCGDO010000038.1"/>
</dbReference>
<feature type="domain" description="Tail specific protease" evidence="1">
    <location>
        <begin position="316"/>
        <end position="494"/>
    </location>
</feature>
<dbReference type="Gene3D" id="3.90.226.10">
    <property type="entry name" value="2-enoyl-CoA Hydratase, Chain A, domain 1"/>
    <property type="match status" value="1"/>
</dbReference>
<dbReference type="PANTHER" id="PTHR32060">
    <property type="entry name" value="TAIL-SPECIFIC PROTEASE"/>
    <property type="match status" value="1"/>
</dbReference>
<comment type="caution">
    <text evidence="2">The sequence shown here is derived from an EMBL/GenBank/DDBJ whole genome shotgun (WGS) entry which is preliminary data.</text>
</comment>
<evidence type="ECO:0000313" key="2">
    <source>
        <dbReference type="EMBL" id="MEM0543961.1"/>
    </source>
</evidence>
<evidence type="ECO:0000259" key="1">
    <source>
        <dbReference type="Pfam" id="PF03572"/>
    </source>
</evidence>
<dbReference type="Pfam" id="PF03572">
    <property type="entry name" value="Peptidase_S41"/>
    <property type="match status" value="1"/>
</dbReference>
<organism evidence="2 3">
    <name type="scientific">Flavobacterium aureirubrum</name>
    <dbReference type="NCBI Taxonomy" id="3133147"/>
    <lineage>
        <taxon>Bacteria</taxon>
        <taxon>Pseudomonadati</taxon>
        <taxon>Bacteroidota</taxon>
        <taxon>Flavobacteriia</taxon>
        <taxon>Flavobacteriales</taxon>
        <taxon>Flavobacteriaceae</taxon>
        <taxon>Flavobacterium</taxon>
    </lineage>
</organism>
<protein>
    <submittedName>
        <fullName evidence="2">S41 family peptidase</fullName>
    </submittedName>
</protein>
<evidence type="ECO:0000313" key="3">
    <source>
        <dbReference type="Proteomes" id="UP001460072"/>
    </source>
</evidence>
<dbReference type="SUPFAM" id="SSF52096">
    <property type="entry name" value="ClpP/crotonase"/>
    <property type="match status" value="1"/>
</dbReference>
<proteinExistence type="predicted"/>
<accession>A0ABU9N8E8</accession>
<name>A0ABU9N8E8_9FLAO</name>
<dbReference type="EMBL" id="JBCGDO010000038">
    <property type="protein sequence ID" value="MEM0543961.1"/>
    <property type="molecule type" value="Genomic_DNA"/>
</dbReference>
<dbReference type="Proteomes" id="UP001460072">
    <property type="component" value="Unassembled WGS sequence"/>
</dbReference>